<organism evidence="3 4">
    <name type="scientific">Mucilaginibacter auburnensis</name>
    <dbReference type="NCBI Taxonomy" id="1457233"/>
    <lineage>
        <taxon>Bacteria</taxon>
        <taxon>Pseudomonadati</taxon>
        <taxon>Bacteroidota</taxon>
        <taxon>Sphingobacteriia</taxon>
        <taxon>Sphingobacteriales</taxon>
        <taxon>Sphingobacteriaceae</taxon>
        <taxon>Mucilaginibacter</taxon>
    </lineage>
</organism>
<protein>
    <submittedName>
        <fullName evidence="3">DNA-binding XRE family transcriptional regulator</fullName>
    </submittedName>
</protein>
<dbReference type="InterPro" id="IPR039418">
    <property type="entry name" value="LexA-like"/>
</dbReference>
<dbReference type="InterPro" id="IPR001387">
    <property type="entry name" value="Cro/C1-type_HTH"/>
</dbReference>
<dbReference type="Pfam" id="PF01381">
    <property type="entry name" value="HTH_3"/>
    <property type="match status" value="1"/>
</dbReference>
<dbReference type="Pfam" id="PF00717">
    <property type="entry name" value="Peptidase_S24"/>
    <property type="match status" value="1"/>
</dbReference>
<dbReference type="SMART" id="SM00530">
    <property type="entry name" value="HTH_XRE"/>
    <property type="match status" value="1"/>
</dbReference>
<name>A0A2H9VV92_9SPHI</name>
<dbReference type="CDD" id="cd06529">
    <property type="entry name" value="S24_LexA-like"/>
    <property type="match status" value="1"/>
</dbReference>
<dbReference type="InterPro" id="IPR010982">
    <property type="entry name" value="Lambda_DNA-bd_dom_sf"/>
</dbReference>
<dbReference type="EMBL" id="PGFJ01000001">
    <property type="protein sequence ID" value="PJJ84702.1"/>
    <property type="molecule type" value="Genomic_DNA"/>
</dbReference>
<evidence type="ECO:0000313" key="4">
    <source>
        <dbReference type="Proteomes" id="UP000242687"/>
    </source>
</evidence>
<dbReference type="PROSITE" id="PS50943">
    <property type="entry name" value="HTH_CROC1"/>
    <property type="match status" value="1"/>
</dbReference>
<dbReference type="Gene3D" id="1.10.260.40">
    <property type="entry name" value="lambda repressor-like DNA-binding domains"/>
    <property type="match status" value="1"/>
</dbReference>
<dbReference type="InterPro" id="IPR015927">
    <property type="entry name" value="Peptidase_S24_S26A/B/C"/>
</dbReference>
<dbReference type="Proteomes" id="UP000242687">
    <property type="component" value="Unassembled WGS sequence"/>
</dbReference>
<dbReference type="GO" id="GO:0003677">
    <property type="term" value="F:DNA binding"/>
    <property type="evidence" value="ECO:0007669"/>
    <property type="project" value="UniProtKB-KW"/>
</dbReference>
<comment type="caution">
    <text evidence="3">The sequence shown here is derived from an EMBL/GenBank/DDBJ whole genome shotgun (WGS) entry which is preliminary data.</text>
</comment>
<dbReference type="SUPFAM" id="SSF51306">
    <property type="entry name" value="LexA/Signal peptidase"/>
    <property type="match status" value="1"/>
</dbReference>
<dbReference type="PANTHER" id="PTHR46558">
    <property type="entry name" value="TRACRIPTIONAL REGULATORY PROTEIN-RELATED-RELATED"/>
    <property type="match status" value="1"/>
</dbReference>
<evidence type="ECO:0000259" key="2">
    <source>
        <dbReference type="PROSITE" id="PS50943"/>
    </source>
</evidence>
<keyword evidence="4" id="KW-1185">Reference proteome</keyword>
<dbReference type="InterPro" id="IPR036286">
    <property type="entry name" value="LexA/Signal_pep-like_sf"/>
</dbReference>
<sequence length="272" mass="30990">MSIKLLIKLAIPNFMANISQNIKFLRKKKGLTQQQFADEIGIKRSLVGAYEEERAEPKYELLKKIALYFDISLDDFINEEINEKWAPKPKGNPDNLRILSISVDKEDNENIEMVPVKASAGYLNGYADPEYVAKLPKFYLPMFKQGTYRAFEINGDSMLPLPSGTTIIGEYVENWADVKPGQTYVVVSKTEGVVYKRIGNKFKDNKKLKLISDNPVYEPYEVSGEDVLEIWKAKAYISMQLPEPTPEPTMESLTNMMAQMQRSISKLQQGNN</sequence>
<dbReference type="SUPFAM" id="SSF47413">
    <property type="entry name" value="lambda repressor-like DNA-binding domains"/>
    <property type="match status" value="1"/>
</dbReference>
<gene>
    <name evidence="3" type="ORF">CLV57_1723</name>
</gene>
<dbReference type="CDD" id="cd00093">
    <property type="entry name" value="HTH_XRE"/>
    <property type="match status" value="1"/>
</dbReference>
<accession>A0A2H9VV92</accession>
<evidence type="ECO:0000256" key="1">
    <source>
        <dbReference type="ARBA" id="ARBA00023125"/>
    </source>
</evidence>
<dbReference type="PANTHER" id="PTHR46558:SF11">
    <property type="entry name" value="HTH-TYPE TRANSCRIPTIONAL REGULATOR XRE"/>
    <property type="match status" value="1"/>
</dbReference>
<evidence type="ECO:0000313" key="3">
    <source>
        <dbReference type="EMBL" id="PJJ84702.1"/>
    </source>
</evidence>
<proteinExistence type="predicted"/>
<feature type="domain" description="HTH cro/C1-type" evidence="2">
    <location>
        <begin position="22"/>
        <end position="76"/>
    </location>
</feature>
<dbReference type="Gene3D" id="2.10.109.10">
    <property type="entry name" value="Umud Fragment, subunit A"/>
    <property type="match status" value="1"/>
</dbReference>
<keyword evidence="1 3" id="KW-0238">DNA-binding</keyword>
<reference evidence="3 4" key="1">
    <citation type="submission" date="2017-11" db="EMBL/GenBank/DDBJ databases">
        <title>Genomic Encyclopedia of Archaeal and Bacterial Type Strains, Phase II (KMG-II): From Individual Species to Whole Genera.</title>
        <authorList>
            <person name="Goeker M."/>
        </authorList>
    </citation>
    <scope>NUCLEOTIDE SEQUENCE [LARGE SCALE GENOMIC DNA]</scope>
    <source>
        <strain evidence="3 4">DSM 28175</strain>
    </source>
</reference>
<dbReference type="AlphaFoldDB" id="A0A2H9VV92"/>